<keyword evidence="2" id="KW-1185">Reference proteome</keyword>
<comment type="caution">
    <text evidence="1">The sequence shown here is derived from an EMBL/GenBank/DDBJ whole genome shotgun (WGS) entry which is preliminary data.</text>
</comment>
<dbReference type="AlphaFoldDB" id="A0A9W7DYZ5"/>
<dbReference type="EMBL" id="BRXZ01000857">
    <property type="protein sequence ID" value="GMH55858.1"/>
    <property type="molecule type" value="Genomic_DNA"/>
</dbReference>
<accession>A0A9W7DYZ5</accession>
<protein>
    <submittedName>
        <fullName evidence="1">Uncharacterized protein</fullName>
    </submittedName>
</protein>
<dbReference type="Proteomes" id="UP001165082">
    <property type="component" value="Unassembled WGS sequence"/>
</dbReference>
<organism evidence="1 2">
    <name type="scientific">Triparma retinervis</name>
    <dbReference type="NCBI Taxonomy" id="2557542"/>
    <lineage>
        <taxon>Eukaryota</taxon>
        <taxon>Sar</taxon>
        <taxon>Stramenopiles</taxon>
        <taxon>Ochrophyta</taxon>
        <taxon>Bolidophyceae</taxon>
        <taxon>Parmales</taxon>
        <taxon>Triparmaceae</taxon>
        <taxon>Triparma</taxon>
    </lineage>
</organism>
<dbReference type="OrthoDB" id="10347552at2759"/>
<evidence type="ECO:0000313" key="2">
    <source>
        <dbReference type="Proteomes" id="UP001165082"/>
    </source>
</evidence>
<name>A0A9W7DYZ5_9STRA</name>
<proteinExistence type="predicted"/>
<reference evidence="1" key="1">
    <citation type="submission" date="2022-07" db="EMBL/GenBank/DDBJ databases">
        <title>Genome analysis of Parmales, a sister group of diatoms, reveals the evolutionary specialization of diatoms from phago-mixotrophs to photoautotrophs.</title>
        <authorList>
            <person name="Ban H."/>
            <person name="Sato S."/>
            <person name="Yoshikawa S."/>
            <person name="Kazumasa Y."/>
            <person name="Nakamura Y."/>
            <person name="Ichinomiya M."/>
            <person name="Saitoh K."/>
            <person name="Sato N."/>
            <person name="Blanc-Mathieu R."/>
            <person name="Endo H."/>
            <person name="Kuwata A."/>
            <person name="Ogata H."/>
        </authorList>
    </citation>
    <scope>NUCLEOTIDE SEQUENCE</scope>
</reference>
<evidence type="ECO:0000313" key="1">
    <source>
        <dbReference type="EMBL" id="GMH55858.1"/>
    </source>
</evidence>
<sequence>MGLWRHPCSPLVVRPVPLAPTEHTLGPSNVVLYSPPSTPTLEQEQQQQQLPDPDASVAFSLESNPNVPSFITESGDSFLSSSVPGLQNVNVKGGGKKDPRILNGDCWSEFRVGYIGDTIKKVTSSNVAYSNRISSGEISLKE</sequence>
<gene>
    <name evidence="1" type="ORF">TrRE_jg10481</name>
</gene>